<name>Q1K439_DESA6</name>
<comment type="caution">
    <text evidence="2">The sequence shown here is derived from an EMBL/GenBank/DDBJ whole genome shotgun (WGS) entry which is preliminary data.</text>
</comment>
<gene>
    <name evidence="2" type="ORF">Dace_3130</name>
</gene>
<feature type="transmembrane region" description="Helical" evidence="1">
    <location>
        <begin position="25"/>
        <end position="43"/>
    </location>
</feature>
<reference evidence="2" key="1">
    <citation type="submission" date="2006-05" db="EMBL/GenBank/DDBJ databases">
        <title>Annotation of the draft genome assembly of Desulfuromonas acetoxidans DSM 684.</title>
        <authorList>
            <consortium name="US DOE Joint Genome Institute (JGI-ORNL)"/>
            <person name="Larimer F."/>
            <person name="Land M."/>
            <person name="Hauser L."/>
        </authorList>
    </citation>
    <scope>NUCLEOTIDE SEQUENCE [LARGE SCALE GENOMIC DNA]</scope>
    <source>
        <strain evidence="2">DSM 684</strain>
    </source>
</reference>
<keyword evidence="1" id="KW-0812">Transmembrane</keyword>
<keyword evidence="3" id="KW-1185">Reference proteome</keyword>
<protein>
    <recommendedName>
        <fullName evidence="4">DUF4381 domain-containing protein</fullName>
    </recommendedName>
</protein>
<keyword evidence="1" id="KW-0472">Membrane</keyword>
<dbReference type="EMBL" id="AAEW02000001">
    <property type="protein sequence ID" value="EAT17264.1"/>
    <property type="molecule type" value="Genomic_DNA"/>
</dbReference>
<accession>Q1K439</accession>
<dbReference type="InterPro" id="IPR025489">
    <property type="entry name" value="DUF4381"/>
</dbReference>
<dbReference type="RefSeq" id="WP_005997519.1">
    <property type="nucleotide sequence ID" value="NZ_AAEW02000001.1"/>
</dbReference>
<keyword evidence="1" id="KW-1133">Transmembrane helix</keyword>
<sequence length="163" mass="19128">MNPAALQLRDIHLPAPISWWPPAPGWWVLVGLFIMLVVIGAWWRHRHQCRYYRRIALSQLAELEERCRQTPQEVALIPELSRLLRHMAILHYPSHNCAGLEGQQWLTFLDQPFDDAPFTTGVGQVLARGPYQRQEQLEYPDQLISLCRRWINHLPAVKPRRMP</sequence>
<reference evidence="2" key="2">
    <citation type="submission" date="2006-05" db="EMBL/GenBank/DDBJ databases">
        <title>Sequencing of the draft genome and assembly of Desulfuromonas acetoxidans DSM 684.</title>
        <authorList>
            <consortium name="US DOE Joint Genome Institute (JGI-PGF)"/>
            <person name="Copeland A."/>
            <person name="Lucas S."/>
            <person name="Lapidus A."/>
            <person name="Barry K."/>
            <person name="Detter J.C."/>
            <person name="Glavina del Rio T."/>
            <person name="Hammon N."/>
            <person name="Israni S."/>
            <person name="Dalin E."/>
            <person name="Tice H."/>
            <person name="Bruce D."/>
            <person name="Pitluck S."/>
            <person name="Richardson P."/>
        </authorList>
    </citation>
    <scope>NUCLEOTIDE SEQUENCE [LARGE SCALE GENOMIC DNA]</scope>
    <source>
        <strain evidence="2">DSM 684</strain>
    </source>
</reference>
<evidence type="ECO:0000313" key="2">
    <source>
        <dbReference type="EMBL" id="EAT17264.1"/>
    </source>
</evidence>
<organism evidence="2 3">
    <name type="scientific">Desulfuromonas acetoxidans (strain DSM 684 / 11070)</name>
    <dbReference type="NCBI Taxonomy" id="281689"/>
    <lineage>
        <taxon>Bacteria</taxon>
        <taxon>Pseudomonadati</taxon>
        <taxon>Thermodesulfobacteriota</taxon>
        <taxon>Desulfuromonadia</taxon>
        <taxon>Desulfuromonadales</taxon>
        <taxon>Desulfuromonadaceae</taxon>
        <taxon>Desulfuromonas</taxon>
    </lineage>
</organism>
<dbReference type="OrthoDB" id="5406089at2"/>
<dbReference type="AlphaFoldDB" id="Q1K439"/>
<proteinExistence type="predicted"/>
<evidence type="ECO:0008006" key="4">
    <source>
        <dbReference type="Google" id="ProtNLM"/>
    </source>
</evidence>
<dbReference type="Pfam" id="PF14316">
    <property type="entry name" value="DUF4381"/>
    <property type="match status" value="1"/>
</dbReference>
<evidence type="ECO:0000256" key="1">
    <source>
        <dbReference type="SAM" id="Phobius"/>
    </source>
</evidence>
<evidence type="ECO:0000313" key="3">
    <source>
        <dbReference type="Proteomes" id="UP000005695"/>
    </source>
</evidence>
<dbReference type="Proteomes" id="UP000005695">
    <property type="component" value="Unassembled WGS sequence"/>
</dbReference>